<dbReference type="InterPro" id="IPR029069">
    <property type="entry name" value="HotDog_dom_sf"/>
</dbReference>
<evidence type="ECO:0000313" key="3">
    <source>
        <dbReference type="EMBL" id="MCP9290857.1"/>
    </source>
</evidence>
<gene>
    <name evidence="3" type="ORF">NM125_04560</name>
</gene>
<dbReference type="AlphaFoldDB" id="A0A9X2L260"/>
<dbReference type="PANTHER" id="PTHR31793">
    <property type="entry name" value="4-HYDROXYBENZOYL-COA THIOESTERASE FAMILY MEMBER"/>
    <property type="match status" value="1"/>
</dbReference>
<dbReference type="PANTHER" id="PTHR31793:SF27">
    <property type="entry name" value="NOVEL THIOESTERASE SUPERFAMILY DOMAIN AND SAPOSIN A-TYPE DOMAIN CONTAINING PROTEIN (0610012H03RIK)"/>
    <property type="match status" value="1"/>
</dbReference>
<dbReference type="RefSeq" id="WP_255133307.1">
    <property type="nucleotide sequence ID" value="NZ_JANDBC010000001.1"/>
</dbReference>
<name>A0A9X2L260_9BACT</name>
<dbReference type="PIRSF" id="PIRSF003230">
    <property type="entry name" value="YbgC"/>
    <property type="match status" value="1"/>
</dbReference>
<dbReference type="Pfam" id="PF13279">
    <property type="entry name" value="4HBT_2"/>
    <property type="match status" value="1"/>
</dbReference>
<evidence type="ECO:0000256" key="1">
    <source>
        <dbReference type="ARBA" id="ARBA00005953"/>
    </source>
</evidence>
<dbReference type="Proteomes" id="UP001139125">
    <property type="component" value="Unassembled WGS sequence"/>
</dbReference>
<comment type="caution">
    <text evidence="3">The sequence shown here is derived from an EMBL/GenBank/DDBJ whole genome shotgun (WGS) entry which is preliminary data.</text>
</comment>
<dbReference type="InterPro" id="IPR006684">
    <property type="entry name" value="YbgC/YbaW"/>
</dbReference>
<proteinExistence type="inferred from homology"/>
<reference evidence="3" key="1">
    <citation type="submission" date="2022-06" db="EMBL/GenBank/DDBJ databases">
        <title>Gracilimonas sp. CAU 1638 isolated from sea sediment.</title>
        <authorList>
            <person name="Kim W."/>
        </authorList>
    </citation>
    <scope>NUCLEOTIDE SEQUENCE</scope>
    <source>
        <strain evidence="3">CAU 1638</strain>
    </source>
</reference>
<accession>A0A9X2L260</accession>
<dbReference type="GO" id="GO:0047617">
    <property type="term" value="F:fatty acyl-CoA hydrolase activity"/>
    <property type="evidence" value="ECO:0007669"/>
    <property type="project" value="TreeGrafter"/>
</dbReference>
<keyword evidence="2" id="KW-0378">Hydrolase</keyword>
<protein>
    <submittedName>
        <fullName evidence="3">Acyl-CoA thioesterase</fullName>
    </submittedName>
</protein>
<dbReference type="InterPro" id="IPR050563">
    <property type="entry name" value="4-hydroxybenzoyl-CoA_TE"/>
</dbReference>
<keyword evidence="4" id="KW-1185">Reference proteome</keyword>
<dbReference type="Gene3D" id="3.10.129.10">
    <property type="entry name" value="Hotdog Thioesterase"/>
    <property type="match status" value="1"/>
</dbReference>
<dbReference type="NCBIfam" id="TIGR00051">
    <property type="entry name" value="YbgC/FadM family acyl-CoA thioesterase"/>
    <property type="match status" value="1"/>
</dbReference>
<dbReference type="SUPFAM" id="SSF54637">
    <property type="entry name" value="Thioesterase/thiol ester dehydrase-isomerase"/>
    <property type="match status" value="1"/>
</dbReference>
<sequence>MEFPDKQPIIEYTHRLRSRYGETDRMGYAYYGRYLEYFEVARTEMIRSYGLSYREMEDSGVMLPVIHAELEYKMPITYDEEMRIKVMVYDMPTVRLQTFYEVRTSASDKVHVFGEVSLCFMDRESRKPLRAPESFLQGIQGQLNG</sequence>
<comment type="similarity">
    <text evidence="1">Belongs to the 4-hydroxybenzoyl-CoA thioesterase family.</text>
</comment>
<dbReference type="CDD" id="cd00586">
    <property type="entry name" value="4HBT"/>
    <property type="match status" value="1"/>
</dbReference>
<evidence type="ECO:0000256" key="2">
    <source>
        <dbReference type="ARBA" id="ARBA00022801"/>
    </source>
</evidence>
<dbReference type="EMBL" id="JANDBC010000001">
    <property type="protein sequence ID" value="MCP9290857.1"/>
    <property type="molecule type" value="Genomic_DNA"/>
</dbReference>
<evidence type="ECO:0000313" key="4">
    <source>
        <dbReference type="Proteomes" id="UP001139125"/>
    </source>
</evidence>
<organism evidence="3 4">
    <name type="scientific">Gracilimonas sediminicola</name>
    <dbReference type="NCBI Taxonomy" id="2952158"/>
    <lineage>
        <taxon>Bacteria</taxon>
        <taxon>Pseudomonadati</taxon>
        <taxon>Balneolota</taxon>
        <taxon>Balneolia</taxon>
        <taxon>Balneolales</taxon>
        <taxon>Balneolaceae</taxon>
        <taxon>Gracilimonas</taxon>
    </lineage>
</organism>